<sequence>VQHKLSNGGKTDVADQETLSTPAALALKQKRLTFAWVDGEAQHIISWISQTIKDGDTRELPPFNENKPGRRSRRRKASNQLIPPSITDVEPKDAKQIPLLSDSESE</sequence>
<evidence type="ECO:0000313" key="3">
    <source>
        <dbReference type="Proteomes" id="UP001289374"/>
    </source>
</evidence>
<evidence type="ECO:0000256" key="1">
    <source>
        <dbReference type="SAM" id="MobiDB-lite"/>
    </source>
</evidence>
<gene>
    <name evidence="2" type="ORF">Sango_2090900</name>
</gene>
<accession>A0AAE2BLY4</accession>
<keyword evidence="3" id="KW-1185">Reference proteome</keyword>
<protein>
    <submittedName>
        <fullName evidence="2">Uncharacterized protein</fullName>
    </submittedName>
</protein>
<dbReference type="Proteomes" id="UP001289374">
    <property type="component" value="Unassembled WGS sequence"/>
</dbReference>
<evidence type="ECO:0000313" key="2">
    <source>
        <dbReference type="EMBL" id="KAK4390276.1"/>
    </source>
</evidence>
<comment type="caution">
    <text evidence="2">The sequence shown here is derived from an EMBL/GenBank/DDBJ whole genome shotgun (WGS) entry which is preliminary data.</text>
</comment>
<name>A0AAE2BLY4_9LAMI</name>
<reference evidence="2" key="2">
    <citation type="journal article" date="2024" name="Plant">
        <title>Genomic evolution and insights into agronomic trait innovations of Sesamum species.</title>
        <authorList>
            <person name="Miao H."/>
            <person name="Wang L."/>
            <person name="Qu L."/>
            <person name="Liu H."/>
            <person name="Sun Y."/>
            <person name="Le M."/>
            <person name="Wang Q."/>
            <person name="Wei S."/>
            <person name="Zheng Y."/>
            <person name="Lin W."/>
            <person name="Duan Y."/>
            <person name="Cao H."/>
            <person name="Xiong S."/>
            <person name="Wang X."/>
            <person name="Wei L."/>
            <person name="Li C."/>
            <person name="Ma Q."/>
            <person name="Ju M."/>
            <person name="Zhao R."/>
            <person name="Li G."/>
            <person name="Mu C."/>
            <person name="Tian Q."/>
            <person name="Mei H."/>
            <person name="Zhang T."/>
            <person name="Gao T."/>
            <person name="Zhang H."/>
        </authorList>
    </citation>
    <scope>NUCLEOTIDE SEQUENCE</scope>
    <source>
        <strain evidence="2">K16</strain>
    </source>
</reference>
<feature type="region of interest" description="Disordered" evidence="1">
    <location>
        <begin position="55"/>
        <end position="106"/>
    </location>
</feature>
<dbReference type="EMBL" id="JACGWL010000012">
    <property type="protein sequence ID" value="KAK4390276.1"/>
    <property type="molecule type" value="Genomic_DNA"/>
</dbReference>
<feature type="non-terminal residue" evidence="2">
    <location>
        <position position="1"/>
    </location>
</feature>
<reference evidence="2" key="1">
    <citation type="submission" date="2020-06" db="EMBL/GenBank/DDBJ databases">
        <authorList>
            <person name="Li T."/>
            <person name="Hu X."/>
            <person name="Zhang T."/>
            <person name="Song X."/>
            <person name="Zhang H."/>
            <person name="Dai N."/>
            <person name="Sheng W."/>
            <person name="Hou X."/>
            <person name="Wei L."/>
        </authorList>
    </citation>
    <scope>NUCLEOTIDE SEQUENCE</scope>
    <source>
        <strain evidence="2">K16</strain>
        <tissue evidence="2">Leaf</tissue>
    </source>
</reference>
<proteinExistence type="predicted"/>
<organism evidence="2 3">
    <name type="scientific">Sesamum angolense</name>
    <dbReference type="NCBI Taxonomy" id="2727404"/>
    <lineage>
        <taxon>Eukaryota</taxon>
        <taxon>Viridiplantae</taxon>
        <taxon>Streptophyta</taxon>
        <taxon>Embryophyta</taxon>
        <taxon>Tracheophyta</taxon>
        <taxon>Spermatophyta</taxon>
        <taxon>Magnoliopsida</taxon>
        <taxon>eudicotyledons</taxon>
        <taxon>Gunneridae</taxon>
        <taxon>Pentapetalae</taxon>
        <taxon>asterids</taxon>
        <taxon>lamiids</taxon>
        <taxon>Lamiales</taxon>
        <taxon>Pedaliaceae</taxon>
        <taxon>Sesamum</taxon>
    </lineage>
</organism>
<dbReference type="AlphaFoldDB" id="A0AAE2BLY4"/>